<dbReference type="AlphaFoldDB" id="A0A8K0NXB4"/>
<gene>
    <name evidence="1" type="ORF">J437_LFUL000026</name>
</gene>
<accession>A0A8K0NXB4</accession>
<dbReference type="EMBL" id="KZ308222">
    <property type="protein sequence ID" value="KAG8225048.1"/>
    <property type="molecule type" value="Genomic_DNA"/>
</dbReference>
<dbReference type="Proteomes" id="UP000792457">
    <property type="component" value="Unassembled WGS sequence"/>
</dbReference>
<reference evidence="1" key="1">
    <citation type="submission" date="2013-04" db="EMBL/GenBank/DDBJ databases">
        <authorList>
            <person name="Qu J."/>
            <person name="Murali S.C."/>
            <person name="Bandaranaike D."/>
            <person name="Bellair M."/>
            <person name="Blankenburg K."/>
            <person name="Chao H."/>
            <person name="Dinh H."/>
            <person name="Doddapaneni H."/>
            <person name="Downs B."/>
            <person name="Dugan-Rocha S."/>
            <person name="Elkadiri S."/>
            <person name="Gnanaolivu R.D."/>
            <person name="Hernandez B."/>
            <person name="Javaid M."/>
            <person name="Jayaseelan J.C."/>
            <person name="Lee S."/>
            <person name="Li M."/>
            <person name="Ming W."/>
            <person name="Munidasa M."/>
            <person name="Muniz J."/>
            <person name="Nguyen L."/>
            <person name="Ongeri F."/>
            <person name="Osuji N."/>
            <person name="Pu L.-L."/>
            <person name="Puazo M."/>
            <person name="Qu C."/>
            <person name="Quiroz J."/>
            <person name="Raj R."/>
            <person name="Weissenberger G."/>
            <person name="Xin Y."/>
            <person name="Zou X."/>
            <person name="Han Y."/>
            <person name="Richards S."/>
            <person name="Worley K."/>
            <person name="Muzny D."/>
            <person name="Gibbs R."/>
        </authorList>
    </citation>
    <scope>NUCLEOTIDE SEQUENCE</scope>
    <source>
        <strain evidence="1">Sampled in the wild</strain>
    </source>
</reference>
<name>A0A8K0NXB4_LADFU</name>
<proteinExistence type="predicted"/>
<keyword evidence="2" id="KW-1185">Reference proteome</keyword>
<organism evidence="1 2">
    <name type="scientific">Ladona fulva</name>
    <name type="common">Scarce chaser dragonfly</name>
    <name type="synonym">Libellula fulva</name>
    <dbReference type="NCBI Taxonomy" id="123851"/>
    <lineage>
        <taxon>Eukaryota</taxon>
        <taxon>Metazoa</taxon>
        <taxon>Ecdysozoa</taxon>
        <taxon>Arthropoda</taxon>
        <taxon>Hexapoda</taxon>
        <taxon>Insecta</taxon>
        <taxon>Pterygota</taxon>
        <taxon>Palaeoptera</taxon>
        <taxon>Odonata</taxon>
        <taxon>Epiprocta</taxon>
        <taxon>Anisoptera</taxon>
        <taxon>Libelluloidea</taxon>
        <taxon>Libellulidae</taxon>
        <taxon>Ladona</taxon>
    </lineage>
</organism>
<evidence type="ECO:0000313" key="2">
    <source>
        <dbReference type="Proteomes" id="UP000792457"/>
    </source>
</evidence>
<comment type="caution">
    <text evidence="1">The sequence shown here is derived from an EMBL/GenBank/DDBJ whole genome shotgun (WGS) entry which is preliminary data.</text>
</comment>
<protein>
    <submittedName>
        <fullName evidence="1">Uncharacterized protein</fullName>
    </submittedName>
</protein>
<sequence length="88" mass="9933">MRPPLLYRGIHAYRGPSWRRISPFSTEGGGSMEVVLSSKFIISRIITTAPLALHAPTRNRAKLSLYSIRITKGGFFGREESRPEKKKC</sequence>
<reference evidence="1" key="2">
    <citation type="submission" date="2017-10" db="EMBL/GenBank/DDBJ databases">
        <title>Ladona fulva Genome sequencing and assembly.</title>
        <authorList>
            <person name="Murali S."/>
            <person name="Richards S."/>
            <person name="Bandaranaike D."/>
            <person name="Bellair M."/>
            <person name="Blankenburg K."/>
            <person name="Chao H."/>
            <person name="Dinh H."/>
            <person name="Doddapaneni H."/>
            <person name="Dugan-Rocha S."/>
            <person name="Elkadiri S."/>
            <person name="Gnanaolivu R."/>
            <person name="Hernandez B."/>
            <person name="Skinner E."/>
            <person name="Javaid M."/>
            <person name="Lee S."/>
            <person name="Li M."/>
            <person name="Ming W."/>
            <person name="Munidasa M."/>
            <person name="Muniz J."/>
            <person name="Nguyen L."/>
            <person name="Hughes D."/>
            <person name="Osuji N."/>
            <person name="Pu L.-L."/>
            <person name="Puazo M."/>
            <person name="Qu C."/>
            <person name="Quiroz J."/>
            <person name="Raj R."/>
            <person name="Weissenberger G."/>
            <person name="Xin Y."/>
            <person name="Zou X."/>
            <person name="Han Y."/>
            <person name="Worley K."/>
            <person name="Muzny D."/>
            <person name="Gibbs R."/>
        </authorList>
    </citation>
    <scope>NUCLEOTIDE SEQUENCE</scope>
    <source>
        <strain evidence="1">Sampled in the wild</strain>
    </source>
</reference>
<evidence type="ECO:0000313" key="1">
    <source>
        <dbReference type="EMBL" id="KAG8225048.1"/>
    </source>
</evidence>